<feature type="compositionally biased region" description="Low complexity" evidence="3">
    <location>
        <begin position="216"/>
        <end position="230"/>
    </location>
</feature>
<evidence type="ECO:0000256" key="1">
    <source>
        <dbReference type="ARBA" id="ARBA00010820"/>
    </source>
</evidence>
<evidence type="ECO:0000256" key="3">
    <source>
        <dbReference type="SAM" id="MobiDB-lite"/>
    </source>
</evidence>
<accession>A0A3L6EBM2</accession>
<dbReference type="PANTHER" id="PTHR31662">
    <property type="entry name" value="BNAANNG10740D PROTEIN-RELATED"/>
    <property type="match status" value="1"/>
</dbReference>
<organism evidence="5 6">
    <name type="scientific">Zea mays</name>
    <name type="common">Maize</name>
    <dbReference type="NCBI Taxonomy" id="4577"/>
    <lineage>
        <taxon>Eukaryota</taxon>
        <taxon>Viridiplantae</taxon>
        <taxon>Streptophyta</taxon>
        <taxon>Embryophyta</taxon>
        <taxon>Tracheophyta</taxon>
        <taxon>Spermatophyta</taxon>
        <taxon>Magnoliopsida</taxon>
        <taxon>Liliopsida</taxon>
        <taxon>Poales</taxon>
        <taxon>Poaceae</taxon>
        <taxon>PACMAD clade</taxon>
        <taxon>Panicoideae</taxon>
        <taxon>Andropogonodae</taxon>
        <taxon>Andropogoneae</taxon>
        <taxon>Tripsacinae</taxon>
        <taxon>Zea</taxon>
    </lineage>
</organism>
<feature type="domain" description="Glabrous enhancer-binding protein-like DBD" evidence="4">
    <location>
        <begin position="104"/>
        <end position="193"/>
    </location>
</feature>
<feature type="compositionally biased region" description="Basic and acidic residues" evidence="3">
    <location>
        <begin position="231"/>
        <end position="243"/>
    </location>
</feature>
<dbReference type="Pfam" id="PF04504">
    <property type="entry name" value="GeBP-like_DBD"/>
    <property type="match status" value="1"/>
</dbReference>
<keyword evidence="2" id="KW-0175">Coiled coil</keyword>
<feature type="compositionally biased region" description="Polar residues" evidence="3">
    <location>
        <begin position="484"/>
        <end position="496"/>
    </location>
</feature>
<feature type="coiled-coil region" evidence="2">
    <location>
        <begin position="348"/>
        <end position="375"/>
    </location>
</feature>
<sequence length="503" mass="55353">MRNRAIYTLSLADPSFPNLTLPPSCLQDPALRSAARSIPASICRLPAPIMAPSSPQLKEPSSAVKQASTGPAALPERTKRKTSPSLPEASGATQQPAKRKPPPFQRAWSPGDEVRILKALATYRREHGGRLPTPVELFGALDGSLEKEGVGAKELAIKQRSFKRRYDRDVMKNAPPADKHERRLYLLSKHVWGRVPPPRPPVAKVGSATQAKGAGAQESKADAQAQAQAKSADHQSGKEALKPKAKTLDEMRELYPYLVDEATILVEPAVLERVLLNIGDIDAQVLDKKIRKARKQLADAITESARINNMEVPTIFLFTSSKLQPEKLRVENENNLLVDHLEKMDDVDICAKQRLARVEREVKELRQTVIAYQSQAKVESVPRHNISSVKGIICESAKGGLQSIVAENQTPANVTVILQKKTEVPNDLIHKKNAAVTSKYHCAVPHNVPPNKPKMQGVMLPPSKAFPGMPRKIDKSPTPRKATTKNYGPNYSNVNEQRSEALF</sequence>
<dbReference type="Proteomes" id="UP000251960">
    <property type="component" value="Chromosome 6"/>
</dbReference>
<dbReference type="GO" id="GO:0006355">
    <property type="term" value="P:regulation of DNA-templated transcription"/>
    <property type="evidence" value="ECO:0007669"/>
    <property type="project" value="InterPro"/>
</dbReference>
<dbReference type="InterPro" id="IPR007592">
    <property type="entry name" value="GEBP"/>
</dbReference>
<dbReference type="EMBL" id="NCVQ01000007">
    <property type="protein sequence ID" value="PWZ17017.1"/>
    <property type="molecule type" value="Genomic_DNA"/>
</dbReference>
<evidence type="ECO:0000256" key="2">
    <source>
        <dbReference type="SAM" id="Coils"/>
    </source>
</evidence>
<comment type="similarity">
    <text evidence="1">Belongs to the GeBP family.</text>
</comment>
<feature type="region of interest" description="Disordered" evidence="3">
    <location>
        <begin position="52"/>
        <end position="110"/>
    </location>
</feature>
<gene>
    <name evidence="5" type="ORF">Zm00014a_002452</name>
</gene>
<evidence type="ECO:0000313" key="5">
    <source>
        <dbReference type="EMBL" id="PWZ17017.1"/>
    </source>
</evidence>
<comment type="caution">
    <text evidence="5">The sequence shown here is derived from an EMBL/GenBank/DDBJ whole genome shotgun (WGS) entry which is preliminary data.</text>
</comment>
<dbReference type="PANTHER" id="PTHR31662:SF102">
    <property type="entry name" value="TYROSINE SPECIFIC PROTEIN PHOSPHATASE-LIKE"/>
    <property type="match status" value="1"/>
</dbReference>
<proteinExistence type="inferred from homology"/>
<dbReference type="InterPro" id="IPR053932">
    <property type="entry name" value="GeBP-like_DBD"/>
</dbReference>
<name>A0A3L6EBM2_MAIZE</name>
<protein>
    <recommendedName>
        <fullName evidence="4">Glabrous enhancer-binding protein-like DBD domain-containing protein</fullName>
    </recommendedName>
</protein>
<feature type="region of interest" description="Disordered" evidence="3">
    <location>
        <begin position="463"/>
        <end position="503"/>
    </location>
</feature>
<feature type="region of interest" description="Disordered" evidence="3">
    <location>
        <begin position="197"/>
        <end position="243"/>
    </location>
</feature>
<dbReference type="ExpressionAtlas" id="A0A3L6EBM2">
    <property type="expression patterns" value="baseline and differential"/>
</dbReference>
<evidence type="ECO:0000259" key="4">
    <source>
        <dbReference type="Pfam" id="PF04504"/>
    </source>
</evidence>
<reference evidence="5 6" key="1">
    <citation type="journal article" date="2018" name="Nat. Genet.">
        <title>Extensive intraspecific gene order and gene structural variations between Mo17 and other maize genomes.</title>
        <authorList>
            <person name="Sun S."/>
            <person name="Zhou Y."/>
            <person name="Chen J."/>
            <person name="Shi J."/>
            <person name="Zhao H."/>
            <person name="Zhao H."/>
            <person name="Song W."/>
            <person name="Zhang M."/>
            <person name="Cui Y."/>
            <person name="Dong X."/>
            <person name="Liu H."/>
            <person name="Ma X."/>
            <person name="Jiao Y."/>
            <person name="Wang B."/>
            <person name="Wei X."/>
            <person name="Stein J.C."/>
            <person name="Glaubitz J.C."/>
            <person name="Lu F."/>
            <person name="Yu G."/>
            <person name="Liang C."/>
            <person name="Fengler K."/>
            <person name="Li B."/>
            <person name="Rafalski A."/>
            <person name="Schnable P.S."/>
            <person name="Ware D.H."/>
            <person name="Buckler E.S."/>
            <person name="Lai J."/>
        </authorList>
    </citation>
    <scope>NUCLEOTIDE SEQUENCE [LARGE SCALE GENOMIC DNA]</scope>
    <source>
        <strain evidence="6">cv. Missouri 17</strain>
        <tissue evidence="5">Seedling</tissue>
    </source>
</reference>
<dbReference type="AlphaFoldDB" id="A0A3L6EBM2"/>
<evidence type="ECO:0000313" key="6">
    <source>
        <dbReference type="Proteomes" id="UP000251960"/>
    </source>
</evidence>